<accession>Q47FA4</accession>
<dbReference type="AlphaFoldDB" id="Q47FA4"/>
<dbReference type="HOGENOM" id="CLU_2232148_0_0_4"/>
<dbReference type="OrthoDB" id="9180249at2"/>
<sequence>MLPTSIPQRAETLQVLRLISEFEPILMLSGDDEGYGSRWTIAGQQVQPAIARYLMESGFIAEIGKTEFGARKLVLTESGQAFREHGVKWWSELNFLEKLKITVLG</sequence>
<reference evidence="1" key="1">
    <citation type="submission" date="2005-08" db="EMBL/GenBank/DDBJ databases">
        <title>Complete sequence of Dechloromonas aromatica RCB.</title>
        <authorList>
            <person name="Salinero K.K."/>
            <person name="Copeland A."/>
            <person name="Lucas S."/>
            <person name="Lapidus A."/>
            <person name="Barry K."/>
            <person name="Detter J.C."/>
            <person name="Glavina T."/>
            <person name="Hammon N."/>
            <person name="Israni S."/>
            <person name="Pitluck S."/>
            <person name="Di Bartolo G."/>
            <person name="Trong S."/>
            <person name="Schmutz J."/>
            <person name="Larimer F."/>
            <person name="Land M."/>
            <person name="Ivanova N."/>
            <person name="Richardson P."/>
        </authorList>
    </citation>
    <scope>NUCLEOTIDE SEQUENCE</scope>
    <source>
        <strain evidence="1">RCB</strain>
    </source>
</reference>
<dbReference type="eggNOG" id="ENOG5034967">
    <property type="taxonomic scope" value="Bacteria"/>
</dbReference>
<name>Q47FA4_DECAR</name>
<dbReference type="STRING" id="159087.Daro_1730"/>
<evidence type="ECO:0000313" key="1">
    <source>
        <dbReference type="EMBL" id="AAZ46477.1"/>
    </source>
</evidence>
<dbReference type="EMBL" id="CP000089">
    <property type="protein sequence ID" value="AAZ46477.1"/>
    <property type="molecule type" value="Genomic_DNA"/>
</dbReference>
<proteinExistence type="predicted"/>
<gene>
    <name evidence="1" type="ordered locus">Daro_1730</name>
</gene>
<protein>
    <submittedName>
        <fullName evidence="1">Uncharacterized protein</fullName>
    </submittedName>
</protein>
<dbReference type="KEGG" id="dar:Daro_1730"/>
<organism evidence="1">
    <name type="scientific">Dechloromonas aromatica (strain RCB)</name>
    <dbReference type="NCBI Taxonomy" id="159087"/>
    <lineage>
        <taxon>Bacteria</taxon>
        <taxon>Pseudomonadati</taxon>
        <taxon>Pseudomonadota</taxon>
        <taxon>Betaproteobacteria</taxon>
        <taxon>Rhodocyclales</taxon>
        <taxon>Azonexaceae</taxon>
        <taxon>Dechloromonas</taxon>
    </lineage>
</organism>